<evidence type="ECO:0000313" key="3">
    <source>
        <dbReference type="Proteomes" id="UP000654075"/>
    </source>
</evidence>
<comment type="caution">
    <text evidence="2">The sequence shown here is derived from an EMBL/GenBank/DDBJ whole genome shotgun (WGS) entry which is preliminary data.</text>
</comment>
<name>A0A813D6Q6_POLGL</name>
<keyword evidence="3" id="KW-1185">Reference proteome</keyword>
<feature type="compositionally biased region" description="Basic and acidic residues" evidence="1">
    <location>
        <begin position="70"/>
        <end position="89"/>
    </location>
</feature>
<evidence type="ECO:0000313" key="2">
    <source>
        <dbReference type="EMBL" id="CAE8584187.1"/>
    </source>
</evidence>
<dbReference type="EMBL" id="CAJNNV010001040">
    <property type="protein sequence ID" value="CAE8584187.1"/>
    <property type="molecule type" value="Genomic_DNA"/>
</dbReference>
<organism evidence="2 3">
    <name type="scientific">Polarella glacialis</name>
    <name type="common">Dinoflagellate</name>
    <dbReference type="NCBI Taxonomy" id="89957"/>
    <lineage>
        <taxon>Eukaryota</taxon>
        <taxon>Sar</taxon>
        <taxon>Alveolata</taxon>
        <taxon>Dinophyceae</taxon>
        <taxon>Suessiales</taxon>
        <taxon>Suessiaceae</taxon>
        <taxon>Polarella</taxon>
    </lineage>
</organism>
<evidence type="ECO:0000256" key="1">
    <source>
        <dbReference type="SAM" id="MobiDB-lite"/>
    </source>
</evidence>
<accession>A0A813D6Q6</accession>
<gene>
    <name evidence="2" type="ORF">PGLA1383_LOCUS3125</name>
</gene>
<protein>
    <submittedName>
        <fullName evidence="2">Uncharacterized protein</fullName>
    </submittedName>
</protein>
<proteinExistence type="predicted"/>
<sequence>MQQFGFAVWQLENINLNKHIWRRLFQIQQRRSGQRRSGARPMTDGSLFRLKDIKKSRVRELRRIKGTISEVDRDESPSSEPQEKRLQVDSEVANIDRRYQPWRLEAVAASRYEGD</sequence>
<reference evidence="2" key="1">
    <citation type="submission" date="2021-02" db="EMBL/GenBank/DDBJ databases">
        <authorList>
            <person name="Dougan E. K."/>
            <person name="Rhodes N."/>
            <person name="Thang M."/>
            <person name="Chan C."/>
        </authorList>
    </citation>
    <scope>NUCLEOTIDE SEQUENCE</scope>
</reference>
<dbReference type="Proteomes" id="UP000654075">
    <property type="component" value="Unassembled WGS sequence"/>
</dbReference>
<dbReference type="AlphaFoldDB" id="A0A813D6Q6"/>
<feature type="region of interest" description="Disordered" evidence="1">
    <location>
        <begin position="69"/>
        <end position="89"/>
    </location>
</feature>